<evidence type="ECO:0000313" key="1">
    <source>
        <dbReference type="EMBL" id="GAA5137373.1"/>
    </source>
</evidence>
<dbReference type="EMBL" id="BAABIA010000003">
    <property type="protein sequence ID" value="GAA5137373.1"/>
    <property type="molecule type" value="Genomic_DNA"/>
</dbReference>
<protein>
    <submittedName>
        <fullName evidence="1">Uncharacterized protein</fullName>
    </submittedName>
</protein>
<keyword evidence="2" id="KW-1185">Reference proteome</keyword>
<name>A0ABP9P048_9BACT</name>
<comment type="caution">
    <text evidence="1">The sequence shown here is derived from an EMBL/GenBank/DDBJ whole genome shotgun (WGS) entry which is preliminary data.</text>
</comment>
<gene>
    <name evidence="1" type="ORF">GCM10023213_13950</name>
</gene>
<sequence length="147" mass="15287">MPATEDLATNQTIPTTLAGFQALGLVDGAWARARIGMLASCLGDAIFEVTGSLSLNLANHPPGIILKVNSASAVTITIPADASFEFPNYHQIPILRYGAGQLTIVAGAGATVKFASSRDNANGQNAVTYLIKTAANEWFFTGDTSTS</sequence>
<reference evidence="2" key="1">
    <citation type="journal article" date="2019" name="Int. J. Syst. Evol. Microbiol.">
        <title>The Global Catalogue of Microorganisms (GCM) 10K type strain sequencing project: providing services to taxonomists for standard genome sequencing and annotation.</title>
        <authorList>
            <consortium name="The Broad Institute Genomics Platform"/>
            <consortium name="The Broad Institute Genome Sequencing Center for Infectious Disease"/>
            <person name="Wu L."/>
            <person name="Ma J."/>
        </authorList>
    </citation>
    <scope>NUCLEOTIDE SEQUENCE [LARGE SCALE GENOMIC DNA]</scope>
    <source>
        <strain evidence="2">JCM 18053</strain>
    </source>
</reference>
<organism evidence="1 2">
    <name type="scientific">Prosthecobacter algae</name>
    <dbReference type="NCBI Taxonomy" id="1144682"/>
    <lineage>
        <taxon>Bacteria</taxon>
        <taxon>Pseudomonadati</taxon>
        <taxon>Verrucomicrobiota</taxon>
        <taxon>Verrucomicrobiia</taxon>
        <taxon>Verrucomicrobiales</taxon>
        <taxon>Verrucomicrobiaceae</taxon>
        <taxon>Prosthecobacter</taxon>
    </lineage>
</organism>
<accession>A0ABP9P048</accession>
<evidence type="ECO:0000313" key="2">
    <source>
        <dbReference type="Proteomes" id="UP001499852"/>
    </source>
</evidence>
<dbReference type="Proteomes" id="UP001499852">
    <property type="component" value="Unassembled WGS sequence"/>
</dbReference>
<proteinExistence type="predicted"/>
<dbReference type="RefSeq" id="WP_345735656.1">
    <property type="nucleotide sequence ID" value="NZ_BAABIA010000003.1"/>
</dbReference>